<dbReference type="GO" id="GO:0015179">
    <property type="term" value="F:L-amino acid transmembrane transporter activity"/>
    <property type="evidence" value="ECO:0007669"/>
    <property type="project" value="TreeGrafter"/>
</dbReference>
<feature type="transmembrane region" description="Helical" evidence="9">
    <location>
        <begin position="210"/>
        <end position="232"/>
    </location>
</feature>
<feature type="transmembrane region" description="Helical" evidence="9">
    <location>
        <begin position="244"/>
        <end position="266"/>
    </location>
</feature>
<name>A0A443RY27_9ACAR</name>
<dbReference type="PANTHER" id="PTHR22950">
    <property type="entry name" value="AMINO ACID TRANSPORTER"/>
    <property type="match status" value="1"/>
</dbReference>
<evidence type="ECO:0000256" key="8">
    <source>
        <dbReference type="ARBA" id="ARBA00023329"/>
    </source>
</evidence>
<evidence type="ECO:0000259" key="10">
    <source>
        <dbReference type="Pfam" id="PF01490"/>
    </source>
</evidence>
<dbReference type="InterPro" id="IPR013057">
    <property type="entry name" value="AA_transpt_TM"/>
</dbReference>
<evidence type="ECO:0000256" key="5">
    <source>
        <dbReference type="ARBA" id="ARBA00022775"/>
    </source>
</evidence>
<comment type="caution">
    <text evidence="11">The sequence shown here is derived from an EMBL/GenBank/DDBJ whole genome shotgun (WGS) entry which is preliminary data.</text>
</comment>
<evidence type="ECO:0000256" key="1">
    <source>
        <dbReference type="ARBA" id="ARBA00004439"/>
    </source>
</evidence>
<evidence type="ECO:0000256" key="9">
    <source>
        <dbReference type="SAM" id="Phobius"/>
    </source>
</evidence>
<feature type="transmembrane region" description="Helical" evidence="9">
    <location>
        <begin position="187"/>
        <end position="204"/>
    </location>
</feature>
<feature type="domain" description="Amino acid transporter transmembrane" evidence="10">
    <location>
        <begin position="81"/>
        <end position="264"/>
    </location>
</feature>
<evidence type="ECO:0000256" key="2">
    <source>
        <dbReference type="ARBA" id="ARBA00008066"/>
    </source>
</evidence>
<evidence type="ECO:0000313" key="11">
    <source>
        <dbReference type="EMBL" id="RWS20253.1"/>
    </source>
</evidence>
<comment type="subcellular location">
    <subcellularLocation>
        <location evidence="1">Cytoplasmic vesicle membrane</location>
        <topology evidence="1">Multi-pass membrane protein</topology>
    </subcellularLocation>
</comment>
<dbReference type="OrthoDB" id="6021076at2759"/>
<feature type="transmembrane region" description="Helical" evidence="9">
    <location>
        <begin position="103"/>
        <end position="125"/>
    </location>
</feature>
<reference evidence="11 12" key="1">
    <citation type="journal article" date="2018" name="Gigascience">
        <title>Genomes of trombidid mites reveal novel predicted allergens and laterally-transferred genes associated with secondary metabolism.</title>
        <authorList>
            <person name="Dong X."/>
            <person name="Chaisiri K."/>
            <person name="Xia D."/>
            <person name="Armstrong S.D."/>
            <person name="Fang Y."/>
            <person name="Donnelly M.J."/>
            <person name="Kadowaki T."/>
            <person name="McGarry J.W."/>
            <person name="Darby A.C."/>
            <person name="Makepeace B.L."/>
        </authorList>
    </citation>
    <scope>NUCLEOTIDE SEQUENCE [LARGE SCALE GENOMIC DNA]</scope>
    <source>
        <strain evidence="11">UoL-UT</strain>
    </source>
</reference>
<feature type="transmembrane region" description="Helical" evidence="9">
    <location>
        <begin position="145"/>
        <end position="166"/>
    </location>
</feature>
<evidence type="ECO:0000256" key="7">
    <source>
        <dbReference type="ARBA" id="ARBA00023136"/>
    </source>
</evidence>
<evidence type="ECO:0000313" key="12">
    <source>
        <dbReference type="Proteomes" id="UP000288716"/>
    </source>
</evidence>
<dbReference type="Pfam" id="PF01490">
    <property type="entry name" value="Aa_trans"/>
    <property type="match status" value="1"/>
</dbReference>
<dbReference type="EMBL" id="NCKV01018855">
    <property type="protein sequence ID" value="RWS20253.1"/>
    <property type="molecule type" value="Genomic_DNA"/>
</dbReference>
<feature type="non-terminal residue" evidence="11">
    <location>
        <position position="276"/>
    </location>
</feature>
<dbReference type="GO" id="GO:0030659">
    <property type="term" value="C:cytoplasmic vesicle membrane"/>
    <property type="evidence" value="ECO:0007669"/>
    <property type="project" value="UniProtKB-SubCell"/>
</dbReference>
<dbReference type="GO" id="GO:0005774">
    <property type="term" value="C:vacuolar membrane"/>
    <property type="evidence" value="ECO:0007669"/>
    <property type="project" value="TreeGrafter"/>
</dbReference>
<dbReference type="GO" id="GO:0006836">
    <property type="term" value="P:neurotransmitter transport"/>
    <property type="evidence" value="ECO:0007669"/>
    <property type="project" value="UniProtKB-KW"/>
</dbReference>
<keyword evidence="6 9" id="KW-1133">Transmembrane helix</keyword>
<organism evidence="11 12">
    <name type="scientific">Leptotrombidium deliense</name>
    <dbReference type="NCBI Taxonomy" id="299467"/>
    <lineage>
        <taxon>Eukaryota</taxon>
        <taxon>Metazoa</taxon>
        <taxon>Ecdysozoa</taxon>
        <taxon>Arthropoda</taxon>
        <taxon>Chelicerata</taxon>
        <taxon>Arachnida</taxon>
        <taxon>Acari</taxon>
        <taxon>Acariformes</taxon>
        <taxon>Trombidiformes</taxon>
        <taxon>Prostigmata</taxon>
        <taxon>Anystina</taxon>
        <taxon>Parasitengona</taxon>
        <taxon>Trombiculoidea</taxon>
        <taxon>Trombiculidae</taxon>
        <taxon>Leptotrombidium</taxon>
    </lineage>
</organism>
<keyword evidence="3" id="KW-0813">Transport</keyword>
<evidence type="ECO:0000256" key="4">
    <source>
        <dbReference type="ARBA" id="ARBA00022692"/>
    </source>
</evidence>
<protein>
    <submittedName>
        <fullName evidence="11">Vesicular inhibitory amino acid transporter-like protein</fullName>
    </submittedName>
</protein>
<dbReference type="PANTHER" id="PTHR22950:SF689">
    <property type="entry name" value="VESICULAR INHIBITORY AMINO ACID TRANSPORTER"/>
    <property type="match status" value="1"/>
</dbReference>
<keyword evidence="5" id="KW-0532">Neurotransmitter transport</keyword>
<comment type="similarity">
    <text evidence="2">Belongs to the amino acid/polyamine transporter 2 family.</text>
</comment>
<evidence type="ECO:0000256" key="6">
    <source>
        <dbReference type="ARBA" id="ARBA00022989"/>
    </source>
</evidence>
<dbReference type="STRING" id="299467.A0A443RY27"/>
<gene>
    <name evidence="11" type="ORF">B4U80_09633</name>
</gene>
<keyword evidence="12" id="KW-1185">Reference proteome</keyword>
<dbReference type="Proteomes" id="UP000288716">
    <property type="component" value="Unassembled WGS sequence"/>
</dbReference>
<proteinExistence type="inferred from homology"/>
<feature type="transmembrane region" description="Helical" evidence="9">
    <location>
        <begin position="44"/>
        <end position="64"/>
    </location>
</feature>
<keyword evidence="8" id="KW-0968">Cytoplasmic vesicle</keyword>
<dbReference type="AlphaFoldDB" id="A0A443RY27"/>
<dbReference type="VEuPathDB" id="VectorBase:LDEU011787"/>
<accession>A0A443RY27</accession>
<feature type="transmembrane region" description="Helical" evidence="9">
    <location>
        <begin position="12"/>
        <end position="37"/>
    </location>
</feature>
<evidence type="ECO:0000256" key="3">
    <source>
        <dbReference type="ARBA" id="ARBA00022448"/>
    </source>
</evidence>
<keyword evidence="7 9" id="KW-0472">Membrane</keyword>
<feature type="transmembrane region" description="Helical" evidence="9">
    <location>
        <begin position="70"/>
        <end position="91"/>
    </location>
</feature>
<sequence length="276" mass="31668">MGKRIGPLLVNILQIVELLMMCILVIVVCGDLFTLCLDGFDRRIWMTVTSVILLPTFTSLRYSLYLDIVFLLWNIGIHLNYPAHIFLPLLEGSMVHNWKFGKVLKLTYAASISVNVLFSFIFYLTFGHQTENIFVTNLPTELFKLGISLALIFKAICSYHLPFHTLTSMLECIFFKVNNVESKRKKYCLQFILYLITVLCAVLIPHYTLFMGFISSITGILLSFVLPSYFHIKLRWKKINFATILFDVTIISVTMFCGGIGVYMAWDSLSTIYSEN</sequence>
<keyword evidence="4 9" id="KW-0812">Transmembrane</keyword>